<dbReference type="InterPro" id="IPR008893">
    <property type="entry name" value="WGR_domain"/>
</dbReference>
<accession>A0A0A6P4H8</accession>
<organism evidence="2 3">
    <name type="scientific">Candidatus Thiomargarita nelsonii</name>
    <dbReference type="NCBI Taxonomy" id="1003181"/>
    <lineage>
        <taxon>Bacteria</taxon>
        <taxon>Pseudomonadati</taxon>
        <taxon>Pseudomonadota</taxon>
        <taxon>Gammaproteobacteria</taxon>
        <taxon>Thiotrichales</taxon>
        <taxon>Thiotrichaceae</taxon>
        <taxon>Thiomargarita</taxon>
    </lineage>
</organism>
<dbReference type="AlphaFoldDB" id="A0A0A6P4H8"/>
<gene>
    <name evidence="2" type="ORF">PN36_31610</name>
</gene>
<protein>
    <recommendedName>
        <fullName evidence="1">WGR domain-containing protein</fullName>
    </recommendedName>
</protein>
<dbReference type="Pfam" id="PF05406">
    <property type="entry name" value="WGR"/>
    <property type="match status" value="1"/>
</dbReference>
<sequence>MAKEKFYLELSEENAVSHKFYEVTVNNLEVTIRYGRIGTEGRADVKIYPTPEKAKAEAEKKLKQKLKKGYELAQKGVRKKRPITRRQIDSKRSVAKQSPVLWKFKSGAPAFGIFINPLHCWINAIKLREMC</sequence>
<dbReference type="InterPro" id="IPR049809">
    <property type="entry name" value="YehF/YfeS-like_WGR"/>
</dbReference>
<dbReference type="EMBL" id="JSZA02000254">
    <property type="protein sequence ID" value="KHD05668.1"/>
    <property type="molecule type" value="Genomic_DNA"/>
</dbReference>
<comment type="caution">
    <text evidence="2">The sequence shown here is derived from an EMBL/GenBank/DDBJ whole genome shotgun (WGS) entry which is preliminary data.</text>
</comment>
<proteinExistence type="predicted"/>
<dbReference type="SUPFAM" id="SSF142921">
    <property type="entry name" value="WGR domain-like"/>
    <property type="match status" value="1"/>
</dbReference>
<evidence type="ECO:0000313" key="3">
    <source>
        <dbReference type="Proteomes" id="UP000030428"/>
    </source>
</evidence>
<evidence type="ECO:0000313" key="2">
    <source>
        <dbReference type="EMBL" id="KHD05668.1"/>
    </source>
</evidence>
<dbReference type="PROSITE" id="PS51977">
    <property type="entry name" value="WGR"/>
    <property type="match status" value="1"/>
</dbReference>
<dbReference type="PANTHER" id="PTHR30634">
    <property type="entry name" value="OUTER MEMBRANE LOLAB LIPOPROTEIN INSERTION APPARATUS"/>
    <property type="match status" value="1"/>
</dbReference>
<dbReference type="PANTHER" id="PTHR30634:SF13">
    <property type="entry name" value="PROTEIN YEHF"/>
    <property type="match status" value="1"/>
</dbReference>
<dbReference type="CDD" id="cd07996">
    <property type="entry name" value="WGR_MMR_like"/>
    <property type="match status" value="1"/>
</dbReference>
<dbReference type="Proteomes" id="UP000030428">
    <property type="component" value="Unassembled WGS sequence"/>
</dbReference>
<feature type="domain" description="WGR" evidence="1">
    <location>
        <begin position="1"/>
        <end position="83"/>
    </location>
</feature>
<dbReference type="InterPro" id="IPR050458">
    <property type="entry name" value="LolB"/>
</dbReference>
<dbReference type="Gene3D" id="2.20.140.10">
    <property type="entry name" value="WGR domain"/>
    <property type="match status" value="1"/>
</dbReference>
<dbReference type="InterPro" id="IPR036930">
    <property type="entry name" value="WGR_dom_sf"/>
</dbReference>
<reference evidence="2 3" key="1">
    <citation type="journal article" date="2016" name="Front. Microbiol.">
        <title>Single-Cell (Meta-)Genomics of a Dimorphic Candidatus Thiomargarita nelsonii Reveals Genomic Plasticity.</title>
        <authorList>
            <person name="Flood B.E."/>
            <person name="Fliss P."/>
            <person name="Jones D.S."/>
            <person name="Dick G.J."/>
            <person name="Jain S."/>
            <person name="Kaster A.K."/>
            <person name="Winkel M."/>
            <person name="Mussmann M."/>
            <person name="Bailey J."/>
        </authorList>
    </citation>
    <scope>NUCLEOTIDE SEQUENCE [LARGE SCALE GENOMIC DNA]</scope>
    <source>
        <strain evidence="2">Hydrate Ridge</strain>
    </source>
</reference>
<keyword evidence="3" id="KW-1185">Reference proteome</keyword>
<dbReference type="SMART" id="SM00773">
    <property type="entry name" value="WGR"/>
    <property type="match status" value="1"/>
</dbReference>
<evidence type="ECO:0000259" key="1">
    <source>
        <dbReference type="PROSITE" id="PS51977"/>
    </source>
</evidence>
<name>A0A0A6P4H8_9GAMM</name>